<evidence type="ECO:0000256" key="5">
    <source>
        <dbReference type="SAM" id="Phobius"/>
    </source>
</evidence>
<dbReference type="InterPro" id="IPR032808">
    <property type="entry name" value="DoxX"/>
</dbReference>
<keyword evidence="4 5" id="KW-0472">Membrane</keyword>
<evidence type="ECO:0000256" key="4">
    <source>
        <dbReference type="ARBA" id="ARBA00023136"/>
    </source>
</evidence>
<dbReference type="EMBL" id="CP027850">
    <property type="protein sequence ID" value="AVQ03937.1"/>
    <property type="molecule type" value="Genomic_DNA"/>
</dbReference>
<evidence type="ECO:0000313" key="6">
    <source>
        <dbReference type="EMBL" id="AVQ03937.1"/>
    </source>
</evidence>
<keyword evidence="3 5" id="KW-1133">Transmembrane helix</keyword>
<evidence type="ECO:0000313" key="7">
    <source>
        <dbReference type="Proteomes" id="UP000240527"/>
    </source>
</evidence>
<proteinExistence type="predicted"/>
<name>A0ABM6TL08_9CAUL</name>
<dbReference type="Proteomes" id="UP000240527">
    <property type="component" value="Chromosome"/>
</dbReference>
<reference evidence="6 7" key="1">
    <citation type="journal article" date="2015" name="Biotechnol. Bioeng.">
        <title>Genome sequence and phenotypic characterization of Caulobacter segnis.</title>
        <authorList>
            <person name="Patel S."/>
            <person name="Fletcher B."/>
            <person name="Scott D.C."/>
            <person name="Ely B."/>
        </authorList>
    </citation>
    <scope>NUCLEOTIDE SEQUENCE [LARGE SCALE GENOMIC DNA]</scope>
    <source>
        <strain evidence="6 7">TK0059</strain>
    </source>
</reference>
<evidence type="ECO:0000256" key="3">
    <source>
        <dbReference type="ARBA" id="ARBA00022989"/>
    </source>
</evidence>
<dbReference type="Pfam" id="PF13564">
    <property type="entry name" value="DoxX_2"/>
    <property type="match status" value="1"/>
</dbReference>
<feature type="transmembrane region" description="Helical" evidence="5">
    <location>
        <begin position="114"/>
        <end position="132"/>
    </location>
</feature>
<keyword evidence="7" id="KW-1185">Reference proteome</keyword>
<feature type="transmembrane region" description="Helical" evidence="5">
    <location>
        <begin position="138"/>
        <end position="158"/>
    </location>
</feature>
<feature type="transmembrane region" description="Helical" evidence="5">
    <location>
        <begin position="51"/>
        <end position="70"/>
    </location>
</feature>
<comment type="subcellular location">
    <subcellularLocation>
        <location evidence="1">Membrane</location>
        <topology evidence="1">Multi-pass membrane protein</topology>
    </subcellularLocation>
</comment>
<accession>A0ABM6TL08</accession>
<evidence type="ECO:0000256" key="1">
    <source>
        <dbReference type="ARBA" id="ARBA00004141"/>
    </source>
</evidence>
<keyword evidence="2 5" id="KW-0812">Transmembrane</keyword>
<feature type="transmembrane region" description="Helical" evidence="5">
    <location>
        <begin position="90"/>
        <end position="109"/>
    </location>
</feature>
<sequence length="173" mass="18511">MPLPPPSSLRADTSPARGRIFVGAPCRPAPPSSVLAPNGGTSHMREKITTWAGWMLSGAFALFIAGASVAPKLLHHPAATQTLEKLGWDPRHTLTIGIIEATCLALYLIPRTRLLGAVLFTGLLGGAMAAQIRAESPLFSHVLFSVYLGLFLWGGLWLRDPALRALFPVRLGK</sequence>
<gene>
    <name evidence="6" type="ORF">B7G68_20065</name>
</gene>
<protein>
    <submittedName>
        <fullName evidence="6">DoxX family protein</fullName>
    </submittedName>
</protein>
<organism evidence="6 7">
    <name type="scientific">Caulobacter segnis</name>
    <dbReference type="NCBI Taxonomy" id="88688"/>
    <lineage>
        <taxon>Bacteria</taxon>
        <taxon>Pseudomonadati</taxon>
        <taxon>Pseudomonadota</taxon>
        <taxon>Alphaproteobacteria</taxon>
        <taxon>Caulobacterales</taxon>
        <taxon>Caulobacteraceae</taxon>
        <taxon>Caulobacter</taxon>
    </lineage>
</organism>
<evidence type="ECO:0000256" key="2">
    <source>
        <dbReference type="ARBA" id="ARBA00022692"/>
    </source>
</evidence>